<dbReference type="EMBL" id="JAHXZI010000003">
    <property type="protein sequence ID" value="MBW6433398.1"/>
    <property type="molecule type" value="Genomic_DNA"/>
</dbReference>
<evidence type="ECO:0000256" key="1">
    <source>
        <dbReference type="ARBA" id="ARBA00004651"/>
    </source>
</evidence>
<dbReference type="CDD" id="cd17324">
    <property type="entry name" value="MFS_NepI_like"/>
    <property type="match status" value="1"/>
</dbReference>
<gene>
    <name evidence="8" type="ORF">KZ829_06525</name>
</gene>
<evidence type="ECO:0000259" key="7">
    <source>
        <dbReference type="PROSITE" id="PS50850"/>
    </source>
</evidence>
<feature type="transmembrane region" description="Helical" evidence="6">
    <location>
        <begin position="201"/>
        <end position="224"/>
    </location>
</feature>
<feature type="transmembrane region" description="Helical" evidence="6">
    <location>
        <begin position="289"/>
        <end position="309"/>
    </location>
</feature>
<evidence type="ECO:0000256" key="5">
    <source>
        <dbReference type="ARBA" id="ARBA00023136"/>
    </source>
</evidence>
<dbReference type="Gene3D" id="1.20.1250.20">
    <property type="entry name" value="MFS general substrate transporter like domains"/>
    <property type="match status" value="2"/>
</dbReference>
<keyword evidence="4 6" id="KW-1133">Transmembrane helix</keyword>
<keyword evidence="5 6" id="KW-0472">Membrane</keyword>
<keyword evidence="9" id="KW-1185">Reference proteome</keyword>
<dbReference type="SUPFAM" id="SSF103473">
    <property type="entry name" value="MFS general substrate transporter"/>
    <property type="match status" value="1"/>
</dbReference>
<reference evidence="8 9" key="1">
    <citation type="journal article" date="2013" name="Antonie Van Leeuwenhoek">
        <title>Actinoplanes hulinensis sp. nov., a novel actinomycete isolated from soybean root (Glycine max (L.) Merr).</title>
        <authorList>
            <person name="Shen Y."/>
            <person name="Liu C."/>
            <person name="Wang X."/>
            <person name="Zhao J."/>
            <person name="Jia F."/>
            <person name="Zhang Y."/>
            <person name="Wang L."/>
            <person name="Yang D."/>
            <person name="Xiang W."/>
        </authorList>
    </citation>
    <scope>NUCLEOTIDE SEQUENCE [LARGE SCALE GENOMIC DNA]</scope>
    <source>
        <strain evidence="8 9">NEAU-M9</strain>
    </source>
</reference>
<dbReference type="InterPro" id="IPR050189">
    <property type="entry name" value="MFS_Efflux_Transporters"/>
</dbReference>
<sequence length="395" mass="39591">MPLALYALAIGGFGIGLTEFVIAGLLPEVATDFQVTEAAAGGLISGYALAVAVGAIGLTAALGRVDRRRALLGLMVLFIAGNLLSAIAPDYGLMMLGRVLAALCHGAFFGIGSVVAADLVPAEKRAAAISIMFAGLTVANVLGVPLGTFLGQAAGWRSTFWAIAVIGVFALAGIAALIPATPAPAGGSLLREFRVFTNGQVWLSILVTILGYGGMFGAFSYMAYTLTAVGGFPTTAVPWLLIVFGLGLFAGNIAGGRAADRNLPVTLIVLLAGLAAVLGGFALTAGNQVTTVLALLLMGGFGFATVPGLQMRILGHAAQAPALASGANIAAFNVGNAFGAWLGGSTIAAGLGYTSPLWAGAAVTTAALLVYLLATRLPGGEFADRTTLVPATAAR</sequence>
<feature type="transmembrane region" description="Helical" evidence="6">
    <location>
        <begin position="5"/>
        <end position="26"/>
    </location>
</feature>
<dbReference type="InterPro" id="IPR020846">
    <property type="entry name" value="MFS_dom"/>
</dbReference>
<proteinExistence type="predicted"/>
<evidence type="ECO:0000256" key="6">
    <source>
        <dbReference type="SAM" id="Phobius"/>
    </source>
</evidence>
<evidence type="ECO:0000256" key="2">
    <source>
        <dbReference type="ARBA" id="ARBA00022475"/>
    </source>
</evidence>
<feature type="transmembrane region" description="Helical" evidence="6">
    <location>
        <begin position="70"/>
        <end position="88"/>
    </location>
</feature>
<feature type="transmembrane region" description="Helical" evidence="6">
    <location>
        <begin position="127"/>
        <end position="148"/>
    </location>
</feature>
<comment type="subcellular location">
    <subcellularLocation>
        <location evidence="1">Cell membrane</location>
        <topology evidence="1">Multi-pass membrane protein</topology>
    </subcellularLocation>
</comment>
<accession>A0ABS7AXE3</accession>
<dbReference type="PANTHER" id="PTHR43124">
    <property type="entry name" value="PURINE EFFLUX PUMP PBUE"/>
    <property type="match status" value="1"/>
</dbReference>
<evidence type="ECO:0000256" key="3">
    <source>
        <dbReference type="ARBA" id="ARBA00022692"/>
    </source>
</evidence>
<dbReference type="RefSeq" id="WP_220142937.1">
    <property type="nucleotide sequence ID" value="NZ_JAHXZI010000003.1"/>
</dbReference>
<dbReference type="InterPro" id="IPR036259">
    <property type="entry name" value="MFS_trans_sf"/>
</dbReference>
<dbReference type="PROSITE" id="PS50850">
    <property type="entry name" value="MFS"/>
    <property type="match status" value="1"/>
</dbReference>
<keyword evidence="2" id="KW-1003">Cell membrane</keyword>
<evidence type="ECO:0000256" key="4">
    <source>
        <dbReference type="ARBA" id="ARBA00022989"/>
    </source>
</evidence>
<evidence type="ECO:0000313" key="8">
    <source>
        <dbReference type="EMBL" id="MBW6433398.1"/>
    </source>
</evidence>
<feature type="transmembrane region" description="Helical" evidence="6">
    <location>
        <begin position="100"/>
        <end position="120"/>
    </location>
</feature>
<dbReference type="Proteomes" id="UP001519863">
    <property type="component" value="Unassembled WGS sequence"/>
</dbReference>
<feature type="transmembrane region" description="Helical" evidence="6">
    <location>
        <begin position="330"/>
        <end position="351"/>
    </location>
</feature>
<keyword evidence="3 6" id="KW-0812">Transmembrane</keyword>
<organism evidence="8 9">
    <name type="scientific">Actinoplanes hulinensis</name>
    <dbReference type="NCBI Taxonomy" id="1144547"/>
    <lineage>
        <taxon>Bacteria</taxon>
        <taxon>Bacillati</taxon>
        <taxon>Actinomycetota</taxon>
        <taxon>Actinomycetes</taxon>
        <taxon>Micromonosporales</taxon>
        <taxon>Micromonosporaceae</taxon>
        <taxon>Actinoplanes</taxon>
    </lineage>
</organism>
<feature type="transmembrane region" description="Helical" evidence="6">
    <location>
        <begin position="236"/>
        <end position="255"/>
    </location>
</feature>
<feature type="transmembrane region" description="Helical" evidence="6">
    <location>
        <begin position="38"/>
        <end position="63"/>
    </location>
</feature>
<comment type="caution">
    <text evidence="8">The sequence shown here is derived from an EMBL/GenBank/DDBJ whole genome shotgun (WGS) entry which is preliminary data.</text>
</comment>
<name>A0ABS7AXE3_9ACTN</name>
<dbReference type="Pfam" id="PF07690">
    <property type="entry name" value="MFS_1"/>
    <property type="match status" value="1"/>
</dbReference>
<evidence type="ECO:0000313" key="9">
    <source>
        <dbReference type="Proteomes" id="UP001519863"/>
    </source>
</evidence>
<feature type="domain" description="Major facilitator superfamily (MFS) profile" evidence="7">
    <location>
        <begin position="4"/>
        <end position="378"/>
    </location>
</feature>
<dbReference type="InterPro" id="IPR011701">
    <property type="entry name" value="MFS"/>
</dbReference>
<feature type="transmembrane region" description="Helical" evidence="6">
    <location>
        <begin position="262"/>
        <end position="283"/>
    </location>
</feature>
<feature type="transmembrane region" description="Helical" evidence="6">
    <location>
        <begin position="160"/>
        <end position="180"/>
    </location>
</feature>
<feature type="transmembrane region" description="Helical" evidence="6">
    <location>
        <begin position="357"/>
        <end position="374"/>
    </location>
</feature>
<dbReference type="PANTHER" id="PTHR43124:SF3">
    <property type="entry name" value="CHLORAMPHENICOL EFFLUX PUMP RV0191"/>
    <property type="match status" value="1"/>
</dbReference>
<protein>
    <submittedName>
        <fullName evidence="8">MFS transporter</fullName>
    </submittedName>
</protein>